<dbReference type="PROSITE" id="PS50082">
    <property type="entry name" value="WD_REPEATS_2"/>
    <property type="match status" value="1"/>
</dbReference>
<feature type="region of interest" description="Disordered" evidence="6">
    <location>
        <begin position="1124"/>
        <end position="1163"/>
    </location>
</feature>
<feature type="region of interest" description="Disordered" evidence="6">
    <location>
        <begin position="1545"/>
        <end position="1827"/>
    </location>
</feature>
<dbReference type="InterPro" id="IPR046851">
    <property type="entry name" value="NBCH_WD40"/>
</dbReference>
<gene>
    <name evidence="10" type="primary">LOC110983756</name>
</gene>
<dbReference type="OrthoDB" id="26681at2759"/>
<dbReference type="KEGG" id="aplc:110983756"/>
<feature type="compositionally biased region" description="Basic and acidic residues" evidence="6">
    <location>
        <begin position="1637"/>
        <end position="1647"/>
    </location>
</feature>
<dbReference type="PANTHER" id="PTHR13743">
    <property type="entry name" value="BEIGE/BEACH-RELATED"/>
    <property type="match status" value="1"/>
</dbReference>
<feature type="domain" description="BEACH-type PH" evidence="8">
    <location>
        <begin position="2112"/>
        <end position="2220"/>
    </location>
</feature>
<evidence type="ECO:0000313" key="9">
    <source>
        <dbReference type="Proteomes" id="UP000694845"/>
    </source>
</evidence>
<dbReference type="FunFam" id="1.10.1540.10:FF:000001">
    <property type="entry name" value="neurobeachin isoform X1"/>
    <property type="match status" value="1"/>
</dbReference>
<dbReference type="Pfam" id="PF02138">
    <property type="entry name" value="Beach"/>
    <property type="match status" value="1"/>
</dbReference>
<dbReference type="PROSITE" id="PS50197">
    <property type="entry name" value="BEACH"/>
    <property type="match status" value="1"/>
</dbReference>
<dbReference type="InterPro" id="IPR046852">
    <property type="entry name" value="Neurobeachin_a-sol"/>
</dbReference>
<sequence>MAAEGQAGDLPDAKEDSKGVTAAASASATVNMVNGSGTTKMKFGVLIGLIEVGEISNRDVVDTVLNLLVGGEFDLESNYVIAEPENVTHLLELIDHCDEKLQAEIWSMFVAILRKSLLNLQACTEVSLITKLVNKLQSCNEMLSDLLMEILGVVASYSISVKELKLIFSFLKGDNGQWPQYSVKLLQVLKQIPRKHGPDVFFSFSGKNGAAIAMPPMARWPYQNGFTFTTWFRLDPVNPSIEKDKPYLYCFRTSKGIGYSGHFMGSCLVITAVKIKGKGFQHCIKHDFQPRKWNMVTVVHVYNRWRTSEIRCYVNGELVSAGEMQWHVAASDPFDKCFLGSAPTADRERTFCGQMSSVYLFSEALSAHQVHAMYLLGPNYRSHFKFHSESDVSLSEHYKKILYDGKMTNSIVFLYSPAATESQLCLDSSPKGNVSYFVHSPHALMVQDVRAIVTHSIHSTLHSIGGIHMIFPLFTQLDYIQPATEEGQEDQINPDVCPLLLHLLCDLLKGSMSTQQQMVQGRGFVILGYLLQKASMKHMTETALELFLDLAKYYNTVPAGIQLLRHLVDHILFNPVLWIHTPVKTQISLYTFLSNEFVGQSTIYTNIRRVSTVLQLMHTLKYYYWIVNPEDRSGIVPKGLDGPRPSTEDLLSLRALILRITKQLILKEKSANDEELQIILNYLMTIHEDVNLKDVLQLLLSLMAENSNGMAVAFDRKNGVRVIYKLLASSDEIVRAMAVKVLALFLSRLPHKRKMDLMYAHNLYSLLGERLLLTSNSLSMVMYNCLFELLTEHVSLQVATGSHIKPDKTYKVTNPGIFHVTARLLRQSAPSEATMEVKKLFLSDMILLFNHSRENRRILLQCSVWQDWMINLAYIFPKTEEEKKVTEMVYSLLRMLLHHAMKYEWGGWRVWVDTLSIIHSKVSFEEHKQELLKAYNQYQNSQGANGSGAPASISAAINKAQLESMYPEDSVSPLAAMTGGYGEQAGEGHVAGGAEDKEESKPATEPEPEAAEDKYIVKEVVEDLISDVIKIVDGKSALEGQEGERDEADGSEETSLDAAATPSEEKSPEEESNKDISDQSAVSIASSDSTATSSTASHPTPLAASQLPGAQGGVAPAAAAVVGAAPHPSTGHQWLPAAKQRHPDEDQTSLSRQGSRFFSPGPHQAPYRIPEFSWSGMHQRMMSDLLFAIETDIQVWRSNNTRTVIDYVNAAENTIFVQNVTQMVSQIMDNLIYSAGGILPMLSSATSRSHEPDVIEPTQGLPLDVGISFINRIMNLVDVLVFASNQNFGELEVEKNMPRGGILRQCLRLTTFCAIRNVLECRFRTQPSPSSSHISLSTLSAAEPTSPTGRLQTLINATQPSTRPIGLKVTAGARKRNIVENLAGPTSPIKDLGRLLQDMDVHRLRAVVYRDVEESKQAQFLALAIVYFISVLMVARYRDILDNEVGSSTPSSARSRQNSLRQKPSHASSSQSLASETPLENRGTQTVLTRLGKKAVARERPVTKEMAPSKPQAQIVMKKEAKNVEESGPADTTVKKMENDVSETINTPQMDTKPTPVVKPGSPPQRESDAVPEKIEEAQTMDEQTAPKDSPEMDNRVVEGEEQKDVKEAEEGGELHKEKRIIQEEIAEDASIASKEPAQEKVEVEKELAEDEKSENNAKEKASEEEMPSKEKGGDTDEETDTRAAQRESPDGQGRGEGDAPPTFQAVAQLNARVVANGSAPSASAQSSPDEAGAAGATDGPLNTASISSMITASEKVEKRPLQTWPWTATADAETQENEQNGGQPKQSEDPEEPYPAMPFPMDHSVPPAGRSDAPSNSARPKNLELDSMTTQSINSFSDCYLGEGTVEERLTKALETAAPLLREIFIDFAPFLSKTLLGSHGQELLIEGLVSMKSSNSVIELVMMLCSQEWQNSIQKHAGLAFIELVNEGRIYSHATRDHLLRVANEAEFILSRHRAEDVQKHAEFESMCAQSAMECKEEEKMCDHLITAARRRDHIFANQLLQKTINILTNKHGAWGNVTNKPREFYRVDMWEDNTRRHRRLIRNPLGSTHPEATLMAAIEHGEDEDVIEKAKEALHAQLAAGRRFDAQAGEFEEDSSSLQDDKDVELETELEGPVVYSTAASLIAPCVVAKGSLSITSSEMYFEVDEDDPAYKELDPKVLAYTEGLHGRWHFNDIRAVFSRRYLLQNTAVEIFLANRTSVMFNLPNKATVKKVVHALPRVGVGLKYGIPPSRRVSLATPRQLFKASNMTQAWQRREITNFEYLMYLNTIAGRSYNDLNQYPIFPWVLTNYDAEELDLTLPSNYRDLSKPVGALNPSRRAFFQERYENWEDDKVPPFHFGTHYSTMAFTLNWLMRMEPYTTYFLNLQGGKFDHASRSFASVYISWKNCQRDTSDVKELIPEFYYLPEMFINSNDYTLGNMPDDGAEVGDVVLPRWAKTAEEFVRINRLALESEFVSCQIHQWIDLIFGYKQRGPEAVRATNVFYYLTYEGSINLETIEDPVMREAIENQIRSFGQTPAQLLTEPHPPRSSAMHLSPMMYSDQLSQDVLMIIKFLSNSPVIHVSAHTHPNVPIPAIVTAAANQTFAMNKWNNQVATAGRNAGQPGSPGYSMDAGKNLLIELDPLILSTTGMHRRQIVDTMDSNVKAKSSCYVVTADNRYLMACGFWDKSFRVFLTDTCKVTQVVYGHWDMVTCLVRSECPVGGDCYIVSGSRDATLLVWHWSAKVQWVLGENHVLGEMATPRAILTGHDTEVVCAAVCTELGLVISGSLGGACLIHTVAGDLLRSLDPPNPSMSPRLMSIASEEGVILVNFDKGHVCSYTINGKFLKSTEVTGTVNAIRFKHEGDYFLTGGDNRQVQVWRTFDHNLMYSFPLCDASILAIDMAHEQRLKNHQDRTIIAGMATGSIVAFNVNFSKWHHEFRDTY</sequence>
<feature type="compositionally biased region" description="Low complexity" evidence="6">
    <location>
        <begin position="1078"/>
        <end position="1110"/>
    </location>
</feature>
<dbReference type="SUPFAM" id="SSF49899">
    <property type="entry name" value="Concanavalin A-like lectins/glucanases"/>
    <property type="match status" value="1"/>
</dbReference>
<feature type="compositionally biased region" description="Acidic residues" evidence="6">
    <location>
        <begin position="1044"/>
        <end position="1055"/>
    </location>
</feature>
<feature type="compositionally biased region" description="Gly residues" evidence="6">
    <location>
        <begin position="979"/>
        <end position="991"/>
    </location>
</feature>
<dbReference type="Pfam" id="PF20425">
    <property type="entry name" value="Neurobeachin"/>
    <property type="match status" value="1"/>
</dbReference>
<feature type="region of interest" description="Disordered" evidence="6">
    <location>
        <begin position="975"/>
        <end position="1015"/>
    </location>
</feature>
<dbReference type="Pfam" id="PF13385">
    <property type="entry name" value="Laminin_G_3"/>
    <property type="match status" value="1"/>
</dbReference>
<dbReference type="SUPFAM" id="SSF50978">
    <property type="entry name" value="WD40 repeat-like"/>
    <property type="match status" value="1"/>
</dbReference>
<dbReference type="GO" id="GO:0008104">
    <property type="term" value="P:intracellular protein localization"/>
    <property type="evidence" value="ECO:0007669"/>
    <property type="project" value="TreeGrafter"/>
</dbReference>
<keyword evidence="3" id="KW-0677">Repeat</keyword>
<keyword evidence="9" id="KW-1185">Reference proteome</keyword>
<evidence type="ECO:0000256" key="4">
    <source>
        <dbReference type="ARBA" id="ARBA00023136"/>
    </source>
</evidence>
<dbReference type="SMART" id="SM00320">
    <property type="entry name" value="WD40"/>
    <property type="match status" value="3"/>
</dbReference>
<dbReference type="InterPro" id="IPR015943">
    <property type="entry name" value="WD40/YVTN_repeat-like_dom_sf"/>
</dbReference>
<dbReference type="InterPro" id="IPR050865">
    <property type="entry name" value="BEACH_Domain"/>
</dbReference>
<evidence type="ECO:0000256" key="5">
    <source>
        <dbReference type="PROSITE-ProRule" id="PRU00221"/>
    </source>
</evidence>
<dbReference type="SUPFAM" id="SSF48371">
    <property type="entry name" value="ARM repeat"/>
    <property type="match status" value="1"/>
</dbReference>
<dbReference type="CDD" id="cd06071">
    <property type="entry name" value="Beach"/>
    <property type="match status" value="1"/>
</dbReference>
<evidence type="ECO:0000256" key="3">
    <source>
        <dbReference type="ARBA" id="ARBA00022737"/>
    </source>
</evidence>
<dbReference type="InterPro" id="IPR023362">
    <property type="entry name" value="PH-BEACH_dom"/>
</dbReference>
<feature type="compositionally biased region" description="Basic and acidic residues" evidence="6">
    <location>
        <begin position="994"/>
        <end position="1004"/>
    </location>
</feature>
<feature type="region of interest" description="Disordered" evidence="6">
    <location>
        <begin position="1444"/>
        <end position="1531"/>
    </location>
</feature>
<feature type="compositionally biased region" description="Polar residues" evidence="6">
    <location>
        <begin position="1741"/>
        <end position="1752"/>
    </location>
</feature>
<reference evidence="10" key="1">
    <citation type="submission" date="2025-08" db="UniProtKB">
        <authorList>
            <consortium name="RefSeq"/>
        </authorList>
    </citation>
    <scope>IDENTIFICATION</scope>
</reference>
<dbReference type="InterPro" id="IPR011993">
    <property type="entry name" value="PH-like_dom_sf"/>
</dbReference>
<feature type="compositionally biased region" description="Basic and acidic residues" evidence="6">
    <location>
        <begin position="1654"/>
        <end position="1698"/>
    </location>
</feature>
<dbReference type="Gene3D" id="1.10.1540.10">
    <property type="entry name" value="BEACH domain"/>
    <property type="match status" value="1"/>
</dbReference>
<dbReference type="GO" id="GO:0005829">
    <property type="term" value="C:cytosol"/>
    <property type="evidence" value="ECO:0007669"/>
    <property type="project" value="TreeGrafter"/>
</dbReference>
<keyword evidence="2 5" id="KW-0853">WD repeat</keyword>
<dbReference type="InterPro" id="IPR010508">
    <property type="entry name" value="NBEA-like_DUF1088"/>
</dbReference>
<accession>A0A8B7Z056</accession>
<dbReference type="Gene3D" id="2.30.29.30">
    <property type="entry name" value="Pleckstrin-homology domain (PH domain)/Phosphotyrosine-binding domain (PTB)"/>
    <property type="match status" value="1"/>
</dbReference>
<proteinExistence type="predicted"/>
<dbReference type="InterPro" id="IPR036322">
    <property type="entry name" value="WD40_repeat_dom_sf"/>
</dbReference>
<dbReference type="InterPro" id="IPR036372">
    <property type="entry name" value="BEACH_dom_sf"/>
</dbReference>
<dbReference type="Gene3D" id="2.60.120.200">
    <property type="match status" value="1"/>
</dbReference>
<dbReference type="InterPro" id="IPR013320">
    <property type="entry name" value="ConA-like_dom_sf"/>
</dbReference>
<evidence type="ECO:0000256" key="2">
    <source>
        <dbReference type="ARBA" id="ARBA00022574"/>
    </source>
</evidence>
<dbReference type="RefSeq" id="XP_022098979.1">
    <property type="nucleotide sequence ID" value="XM_022243287.1"/>
</dbReference>
<evidence type="ECO:0000259" key="8">
    <source>
        <dbReference type="PROSITE" id="PS51783"/>
    </source>
</evidence>
<evidence type="ECO:0000256" key="6">
    <source>
        <dbReference type="SAM" id="MobiDB-lite"/>
    </source>
</evidence>
<keyword evidence="4" id="KW-0472">Membrane</keyword>
<feature type="compositionally biased region" description="Basic and acidic residues" evidence="6">
    <location>
        <begin position="1566"/>
        <end position="1577"/>
    </location>
</feature>
<dbReference type="InterPro" id="IPR016024">
    <property type="entry name" value="ARM-type_fold"/>
</dbReference>
<dbReference type="SUPFAM" id="SSF81837">
    <property type="entry name" value="BEACH domain"/>
    <property type="match status" value="1"/>
</dbReference>
<feature type="repeat" description="WD" evidence="5">
    <location>
        <begin position="2828"/>
        <end position="2869"/>
    </location>
</feature>
<dbReference type="FunFam" id="2.60.120.200:FF:000010">
    <property type="entry name" value="neurobeachin isoform X2"/>
    <property type="match status" value="1"/>
</dbReference>
<protein>
    <submittedName>
        <fullName evidence="10">Neurobeachin-like isoform X1</fullName>
    </submittedName>
</protein>
<evidence type="ECO:0000313" key="10">
    <source>
        <dbReference type="RefSeq" id="XP_022098979.1"/>
    </source>
</evidence>
<dbReference type="InterPro" id="IPR031570">
    <property type="entry name" value="NBEA/BDCP_DUF4704"/>
</dbReference>
<dbReference type="SUPFAM" id="SSF50729">
    <property type="entry name" value="PH domain-like"/>
    <property type="match status" value="1"/>
</dbReference>
<feature type="region of interest" description="Disordered" evidence="6">
    <location>
        <begin position="1037"/>
        <end position="1110"/>
    </location>
</feature>
<dbReference type="SMART" id="SM01026">
    <property type="entry name" value="Beach"/>
    <property type="match status" value="1"/>
</dbReference>
<dbReference type="GO" id="GO:0019901">
    <property type="term" value="F:protein kinase binding"/>
    <property type="evidence" value="ECO:0007669"/>
    <property type="project" value="TreeGrafter"/>
</dbReference>
<feature type="compositionally biased region" description="Polar residues" evidence="6">
    <location>
        <begin position="1445"/>
        <end position="1462"/>
    </location>
</feature>
<dbReference type="GO" id="GO:0016020">
    <property type="term" value="C:membrane"/>
    <property type="evidence" value="ECO:0007669"/>
    <property type="project" value="UniProtKB-SubCell"/>
</dbReference>
<feature type="compositionally biased region" description="Low complexity" evidence="6">
    <location>
        <begin position="1719"/>
        <end position="1729"/>
    </location>
</feature>
<feature type="domain" description="BEACH" evidence="7">
    <location>
        <begin position="2239"/>
        <end position="2529"/>
    </location>
</feature>
<dbReference type="InterPro" id="IPR000409">
    <property type="entry name" value="BEACH_dom"/>
</dbReference>
<comment type="subcellular location">
    <subcellularLocation>
        <location evidence="1">Membrane</location>
    </subcellularLocation>
</comment>
<dbReference type="Pfam" id="PF15787">
    <property type="entry name" value="DUF4704"/>
    <property type="match status" value="1"/>
</dbReference>
<feature type="compositionally biased region" description="Basic and acidic residues" evidence="6">
    <location>
        <begin position="1585"/>
        <end position="1623"/>
    </location>
</feature>
<organism evidence="9 10">
    <name type="scientific">Acanthaster planci</name>
    <name type="common">Crown-of-thorns starfish</name>
    <dbReference type="NCBI Taxonomy" id="133434"/>
    <lineage>
        <taxon>Eukaryota</taxon>
        <taxon>Metazoa</taxon>
        <taxon>Echinodermata</taxon>
        <taxon>Eleutherozoa</taxon>
        <taxon>Asterozoa</taxon>
        <taxon>Asteroidea</taxon>
        <taxon>Valvatacea</taxon>
        <taxon>Valvatida</taxon>
        <taxon>Acanthasteridae</taxon>
        <taxon>Acanthaster</taxon>
    </lineage>
</organism>
<dbReference type="FunFam" id="2.30.29.30:FF:000059">
    <property type="entry name" value="neurobeachin isoform X1"/>
    <property type="match status" value="1"/>
</dbReference>
<dbReference type="InterPro" id="IPR001680">
    <property type="entry name" value="WD40_rpt"/>
</dbReference>
<dbReference type="PANTHER" id="PTHR13743:SF162">
    <property type="entry name" value="NEUROBEACHIN"/>
    <property type="match status" value="1"/>
</dbReference>
<dbReference type="Proteomes" id="UP000694845">
    <property type="component" value="Unplaced"/>
</dbReference>
<dbReference type="CDD" id="cd01201">
    <property type="entry name" value="PH_BEACH"/>
    <property type="match status" value="1"/>
</dbReference>
<name>A0A8B7Z056_ACAPL</name>
<dbReference type="Pfam" id="PF20426">
    <property type="entry name" value="NBCH_WD40"/>
    <property type="match status" value="1"/>
</dbReference>
<feature type="compositionally biased region" description="Basic and acidic residues" evidence="6">
    <location>
        <begin position="1063"/>
        <end position="1077"/>
    </location>
</feature>
<evidence type="ECO:0000259" key="7">
    <source>
        <dbReference type="PROSITE" id="PS50197"/>
    </source>
</evidence>
<dbReference type="Pfam" id="PF14844">
    <property type="entry name" value="PH_BEACH"/>
    <property type="match status" value="1"/>
</dbReference>
<dbReference type="PROSITE" id="PS51783">
    <property type="entry name" value="PH_BEACH"/>
    <property type="match status" value="1"/>
</dbReference>
<dbReference type="Gene3D" id="2.130.10.10">
    <property type="entry name" value="YVTN repeat-like/Quinoprotein amine dehydrogenase"/>
    <property type="match status" value="2"/>
</dbReference>
<dbReference type="GeneID" id="110983756"/>
<feature type="compositionally biased region" description="Low complexity" evidence="6">
    <location>
        <begin position="1465"/>
        <end position="1475"/>
    </location>
</feature>
<dbReference type="Pfam" id="PF06469">
    <property type="entry name" value="DUF1088"/>
    <property type="match status" value="1"/>
</dbReference>
<evidence type="ECO:0000256" key="1">
    <source>
        <dbReference type="ARBA" id="ARBA00004370"/>
    </source>
</evidence>